<evidence type="ECO:0000259" key="1">
    <source>
        <dbReference type="Pfam" id="PF17479"/>
    </source>
</evidence>
<evidence type="ECO:0000313" key="2">
    <source>
        <dbReference type="EMBL" id="GAH23406.1"/>
    </source>
</evidence>
<sequence>WGHMAVRTTGTSDIGKAFFFMDGNVIEGTWERTSAFDPFKYKDDDGNIILFNRGSTWVALIQDTNRLTY</sequence>
<organism evidence="2">
    <name type="scientific">marine sediment metagenome</name>
    <dbReference type="NCBI Taxonomy" id="412755"/>
    <lineage>
        <taxon>unclassified sequences</taxon>
        <taxon>metagenomes</taxon>
        <taxon>ecological metagenomes</taxon>
    </lineage>
</organism>
<dbReference type="Pfam" id="PF17479">
    <property type="entry name" value="DUF3048_C"/>
    <property type="match status" value="1"/>
</dbReference>
<accession>X1DQZ0</accession>
<dbReference type="AlphaFoldDB" id="X1DQZ0"/>
<feature type="non-terminal residue" evidence="2">
    <location>
        <position position="1"/>
    </location>
</feature>
<dbReference type="InterPro" id="IPR023158">
    <property type="entry name" value="YerB-like_sf"/>
</dbReference>
<dbReference type="InterPro" id="IPR035328">
    <property type="entry name" value="DUF3048_C"/>
</dbReference>
<comment type="caution">
    <text evidence="2">The sequence shown here is derived from an EMBL/GenBank/DDBJ whole genome shotgun (WGS) entry which is preliminary data.</text>
</comment>
<name>X1DQZ0_9ZZZZ</name>
<protein>
    <recommendedName>
        <fullName evidence="1">DUF3048 domain-containing protein</fullName>
    </recommendedName>
</protein>
<feature type="domain" description="DUF3048" evidence="1">
    <location>
        <begin position="7"/>
        <end position="58"/>
    </location>
</feature>
<proteinExistence type="predicted"/>
<gene>
    <name evidence="2" type="ORF">S03H2_02056</name>
</gene>
<reference evidence="2" key="1">
    <citation type="journal article" date="2014" name="Front. Microbiol.">
        <title>High frequency of phylogenetically diverse reductive dehalogenase-homologous genes in deep subseafloor sedimentary metagenomes.</title>
        <authorList>
            <person name="Kawai M."/>
            <person name="Futagami T."/>
            <person name="Toyoda A."/>
            <person name="Takaki Y."/>
            <person name="Nishi S."/>
            <person name="Hori S."/>
            <person name="Arai W."/>
            <person name="Tsubouchi T."/>
            <person name="Morono Y."/>
            <person name="Uchiyama I."/>
            <person name="Ito T."/>
            <person name="Fujiyama A."/>
            <person name="Inagaki F."/>
            <person name="Takami H."/>
        </authorList>
    </citation>
    <scope>NUCLEOTIDE SEQUENCE</scope>
    <source>
        <strain evidence="2">Expedition CK06-06</strain>
    </source>
</reference>
<dbReference type="Gene3D" id="3.50.90.10">
    <property type="entry name" value="YerB-like"/>
    <property type="match status" value="1"/>
</dbReference>
<dbReference type="SUPFAM" id="SSF159774">
    <property type="entry name" value="YerB-like"/>
    <property type="match status" value="1"/>
</dbReference>
<dbReference type="EMBL" id="BARU01000656">
    <property type="protein sequence ID" value="GAH23406.1"/>
    <property type="molecule type" value="Genomic_DNA"/>
</dbReference>